<keyword evidence="3" id="KW-1185">Reference proteome</keyword>
<evidence type="ECO:0000313" key="3">
    <source>
        <dbReference type="Proteomes" id="UP000198953"/>
    </source>
</evidence>
<dbReference type="EMBL" id="FOBF01000025">
    <property type="protein sequence ID" value="SEN35868.1"/>
    <property type="molecule type" value="Genomic_DNA"/>
</dbReference>
<feature type="chain" id="PRO_5011685991" evidence="1">
    <location>
        <begin position="38"/>
        <end position="98"/>
    </location>
</feature>
<reference evidence="2 3" key="1">
    <citation type="submission" date="2016-10" db="EMBL/GenBank/DDBJ databases">
        <authorList>
            <person name="de Groot N.N."/>
        </authorList>
    </citation>
    <scope>NUCLEOTIDE SEQUENCE [LARGE SCALE GENOMIC DNA]</scope>
    <source>
        <strain evidence="2 3">DSM 43357</strain>
    </source>
</reference>
<dbReference type="Proteomes" id="UP000198953">
    <property type="component" value="Unassembled WGS sequence"/>
</dbReference>
<dbReference type="RefSeq" id="WP_055502344.1">
    <property type="nucleotide sequence ID" value="NZ_BBZG01000001.1"/>
</dbReference>
<proteinExistence type="predicted"/>
<gene>
    <name evidence="2" type="ORF">SAMN05660976_07376</name>
</gene>
<evidence type="ECO:0000313" key="2">
    <source>
        <dbReference type="EMBL" id="SEN35868.1"/>
    </source>
</evidence>
<keyword evidence="1" id="KW-0732">Signal</keyword>
<sequence length="98" mass="10229">MKRTSERSIGSAAPRMTVLAIGALLTGWMAVTSPAGAAHADALGHGGGKRGGHACRDGAMRVGGQGYWTCAQGKWSYTKCGLAWSKRVGKDKVICSRH</sequence>
<evidence type="ECO:0000256" key="1">
    <source>
        <dbReference type="SAM" id="SignalP"/>
    </source>
</evidence>
<accession>A0A1H8FXQ8</accession>
<dbReference type="AlphaFoldDB" id="A0A1H8FXQ8"/>
<protein>
    <submittedName>
        <fullName evidence="2">Uncharacterized protein</fullName>
    </submittedName>
</protein>
<feature type="signal peptide" evidence="1">
    <location>
        <begin position="1"/>
        <end position="37"/>
    </location>
</feature>
<organism evidence="2 3">
    <name type="scientific">Nonomuraea pusilla</name>
    <dbReference type="NCBI Taxonomy" id="46177"/>
    <lineage>
        <taxon>Bacteria</taxon>
        <taxon>Bacillati</taxon>
        <taxon>Actinomycetota</taxon>
        <taxon>Actinomycetes</taxon>
        <taxon>Streptosporangiales</taxon>
        <taxon>Streptosporangiaceae</taxon>
        <taxon>Nonomuraea</taxon>
    </lineage>
</organism>
<name>A0A1H8FXQ8_9ACTN</name>